<protein>
    <submittedName>
        <fullName evidence="3">Glideosome-associated protein with multiple-membrane spans gapm2b</fullName>
    </submittedName>
</protein>
<keyword evidence="2" id="KW-1133">Transmembrane helix</keyword>
<dbReference type="EMBL" id="MIGC01000396">
    <property type="protein sequence ID" value="PHJ25138.1"/>
    <property type="molecule type" value="Genomic_DNA"/>
</dbReference>
<dbReference type="RefSeq" id="XP_067926810.1">
    <property type="nucleotide sequence ID" value="XM_068061213.1"/>
</dbReference>
<evidence type="ECO:0000313" key="3">
    <source>
        <dbReference type="EMBL" id="PHJ25138.1"/>
    </source>
</evidence>
<evidence type="ECO:0000256" key="2">
    <source>
        <dbReference type="SAM" id="Phobius"/>
    </source>
</evidence>
<dbReference type="InterPro" id="IPR021691">
    <property type="entry name" value="DUF3273"/>
</dbReference>
<evidence type="ECO:0000256" key="1">
    <source>
        <dbReference type="SAM" id="MobiDB-lite"/>
    </source>
</evidence>
<feature type="transmembrane region" description="Helical" evidence="2">
    <location>
        <begin position="283"/>
        <end position="303"/>
    </location>
</feature>
<sequence length="517" mass="56748">MYSMGIEGDETLPLQQQYASLGGKMDKSSPSFVYGSQPLSSFSREYKLGSQLHEGASSKDGMSLHSSSFDLGRQLTTQLTRALNEGGDGGMMRHRESPDLGESPRGEEHSPLVYFLSARLLRCGTIFQMSCLSLMCLFFIGFGGRGLFVFDEFAGPESVRMSNAFHLLTCILMVGYLVGTIHLALFQIFIADSSKWTRGFRAGSKTLSCAVTLDIIAGALRLSQYLHAYLFSSVQWWARYQRTQSAWSLYHVASTLHAFSLVMYGVAFFLLEAYHDQGTLEENAWAMLGLFSTAGIAELIMVYTNFGGFFTLLLVAALIVSVRWALSFEPLLEAWSPDLHSRNLNENMLPFSNNPEEQYQPKKRDLHQASQFDGRDDGSTLGPARYVTIELPPSGEEDDSTGEERKSVLSEGGLRSSPSAAGIYMKRQNEDGSVGGGNATRILGRYSIPTQEGSENTAVPKGMPLSVYKTTMPGVNEVPTTYDYRCLNHQISSMTGQGDVEPGMVIRSSMGGDGGAR</sequence>
<gene>
    <name evidence="3" type="ORF">CSUI_001007</name>
</gene>
<feature type="region of interest" description="Disordered" evidence="1">
    <location>
        <begin position="390"/>
        <end position="420"/>
    </location>
</feature>
<feature type="transmembrane region" description="Helical" evidence="2">
    <location>
        <begin position="247"/>
        <end position="271"/>
    </location>
</feature>
<evidence type="ECO:0000313" key="4">
    <source>
        <dbReference type="Proteomes" id="UP000221165"/>
    </source>
</evidence>
<keyword evidence="2" id="KW-0472">Membrane</keyword>
<dbReference type="VEuPathDB" id="ToxoDB:CSUI_001007"/>
<feature type="region of interest" description="Disordered" evidence="1">
    <location>
        <begin position="84"/>
        <end position="106"/>
    </location>
</feature>
<dbReference type="GeneID" id="94424424"/>
<feature type="transmembrane region" description="Helical" evidence="2">
    <location>
        <begin position="309"/>
        <end position="326"/>
    </location>
</feature>
<dbReference type="AlphaFoldDB" id="A0A2C6LD81"/>
<proteinExistence type="predicted"/>
<name>A0A2C6LD81_9APIC</name>
<keyword evidence="2" id="KW-0812">Transmembrane</keyword>
<reference evidence="3 4" key="1">
    <citation type="journal article" date="2017" name="Int. J. Parasitol.">
        <title>The genome of the protozoan parasite Cystoisospora suis and a reverse vaccinology approach to identify vaccine candidates.</title>
        <authorList>
            <person name="Palmieri N."/>
            <person name="Shrestha A."/>
            <person name="Ruttkowski B."/>
            <person name="Beck T."/>
            <person name="Vogl C."/>
            <person name="Tomley F."/>
            <person name="Blake D.P."/>
            <person name="Joachim A."/>
        </authorList>
    </citation>
    <scope>NUCLEOTIDE SEQUENCE [LARGE SCALE GENOMIC DNA]</scope>
    <source>
        <strain evidence="3 4">Wien I</strain>
    </source>
</reference>
<feature type="transmembrane region" description="Helical" evidence="2">
    <location>
        <begin position="126"/>
        <end position="144"/>
    </location>
</feature>
<feature type="transmembrane region" description="Helical" evidence="2">
    <location>
        <begin position="164"/>
        <end position="186"/>
    </location>
</feature>
<accession>A0A2C6LD81</accession>
<keyword evidence="4" id="KW-1185">Reference proteome</keyword>
<dbReference type="Pfam" id="PF11677">
    <property type="entry name" value="DUF3273"/>
    <property type="match status" value="1"/>
</dbReference>
<dbReference type="Proteomes" id="UP000221165">
    <property type="component" value="Unassembled WGS sequence"/>
</dbReference>
<comment type="caution">
    <text evidence="3">The sequence shown here is derived from an EMBL/GenBank/DDBJ whole genome shotgun (WGS) entry which is preliminary data.</text>
</comment>
<organism evidence="3 4">
    <name type="scientific">Cystoisospora suis</name>
    <dbReference type="NCBI Taxonomy" id="483139"/>
    <lineage>
        <taxon>Eukaryota</taxon>
        <taxon>Sar</taxon>
        <taxon>Alveolata</taxon>
        <taxon>Apicomplexa</taxon>
        <taxon>Conoidasida</taxon>
        <taxon>Coccidia</taxon>
        <taxon>Eucoccidiorida</taxon>
        <taxon>Eimeriorina</taxon>
        <taxon>Sarcocystidae</taxon>
        <taxon>Cystoisospora</taxon>
    </lineage>
</organism>
<feature type="compositionally biased region" description="Basic and acidic residues" evidence="1">
    <location>
        <begin position="91"/>
        <end position="106"/>
    </location>
</feature>
<dbReference type="OrthoDB" id="359547at2759"/>